<gene>
    <name evidence="3" type="ordered locus">Lbys_0478</name>
</gene>
<keyword evidence="4" id="KW-1185">Reference proteome</keyword>
<dbReference type="HOGENOM" id="CLU_082726_0_0_10"/>
<dbReference type="AlphaFoldDB" id="E4RWT3"/>
<accession>E4RWT3</accession>
<reference evidence="3 4" key="2">
    <citation type="journal article" date="2011" name="Stand. Genomic Sci.">
        <title>Complete genome sequence of Leadbetterella byssophila type strain (4M15).</title>
        <authorList>
            <person name="Abt B."/>
            <person name="Teshima H."/>
            <person name="Lucas S."/>
            <person name="Lapidus A."/>
            <person name="Del Rio T.G."/>
            <person name="Nolan M."/>
            <person name="Tice H."/>
            <person name="Cheng J.F."/>
            <person name="Pitluck S."/>
            <person name="Liolios K."/>
            <person name="Pagani I."/>
            <person name="Ivanova N."/>
            <person name="Mavromatis K."/>
            <person name="Pati A."/>
            <person name="Tapia R."/>
            <person name="Han C."/>
            <person name="Goodwin L."/>
            <person name="Chen A."/>
            <person name="Palaniappan K."/>
            <person name="Land M."/>
            <person name="Hauser L."/>
            <person name="Chang Y.J."/>
            <person name="Jeffries C.D."/>
            <person name="Rohde M."/>
            <person name="Goker M."/>
            <person name="Tindall B.J."/>
            <person name="Detter J.C."/>
            <person name="Woyke T."/>
            <person name="Bristow J."/>
            <person name="Eisen J.A."/>
            <person name="Markowitz V."/>
            <person name="Hugenholtz P."/>
            <person name="Klenk H.P."/>
            <person name="Kyrpides N.C."/>
        </authorList>
    </citation>
    <scope>NUCLEOTIDE SEQUENCE [LARGE SCALE GENOMIC DNA]</scope>
    <source>
        <strain evidence="4">DSM 17132 / JCM 16389 / KACC 11308 / NBRC 106382 / 4M15</strain>
    </source>
</reference>
<evidence type="ECO:0000259" key="2">
    <source>
        <dbReference type="Pfam" id="PF13649"/>
    </source>
</evidence>
<evidence type="ECO:0000313" key="3">
    <source>
        <dbReference type="EMBL" id="ADQ16252.1"/>
    </source>
</evidence>
<dbReference type="PANTHER" id="PTHR43861">
    <property type="entry name" value="TRANS-ACONITATE 2-METHYLTRANSFERASE-RELATED"/>
    <property type="match status" value="1"/>
</dbReference>
<dbReference type="STRING" id="649349.Lbys_0478"/>
<dbReference type="GO" id="GO:0008168">
    <property type="term" value="F:methyltransferase activity"/>
    <property type="evidence" value="ECO:0007669"/>
    <property type="project" value="UniProtKB-KW"/>
</dbReference>
<dbReference type="KEGG" id="lby:Lbys_0478"/>
<evidence type="ECO:0000313" key="4">
    <source>
        <dbReference type="Proteomes" id="UP000007435"/>
    </source>
</evidence>
<dbReference type="CDD" id="cd02440">
    <property type="entry name" value="AdoMet_MTases"/>
    <property type="match status" value="1"/>
</dbReference>
<feature type="domain" description="Methyltransferase" evidence="2">
    <location>
        <begin position="43"/>
        <end position="130"/>
    </location>
</feature>
<keyword evidence="3" id="KW-0489">Methyltransferase</keyword>
<proteinExistence type="predicted"/>
<organism evidence="3 4">
    <name type="scientific">Leadbetterella byssophila (strain DSM 17132 / JCM 16389 / KACC 11308 / NBRC 106382 / 4M15)</name>
    <dbReference type="NCBI Taxonomy" id="649349"/>
    <lineage>
        <taxon>Bacteria</taxon>
        <taxon>Pseudomonadati</taxon>
        <taxon>Bacteroidota</taxon>
        <taxon>Cytophagia</taxon>
        <taxon>Cytophagales</taxon>
        <taxon>Leadbetterellaceae</taxon>
        <taxon>Leadbetterella</taxon>
    </lineage>
</organism>
<evidence type="ECO:0000256" key="1">
    <source>
        <dbReference type="ARBA" id="ARBA00022679"/>
    </source>
</evidence>
<reference key="1">
    <citation type="submission" date="2010-11" db="EMBL/GenBank/DDBJ databases">
        <title>The complete genome of Leadbetterella byssophila DSM 17132.</title>
        <authorList>
            <consortium name="US DOE Joint Genome Institute (JGI-PGF)"/>
            <person name="Lucas S."/>
            <person name="Copeland A."/>
            <person name="Lapidus A."/>
            <person name="Glavina del Rio T."/>
            <person name="Dalin E."/>
            <person name="Tice H."/>
            <person name="Bruce D."/>
            <person name="Goodwin L."/>
            <person name="Pitluck S."/>
            <person name="Kyrpides N."/>
            <person name="Mavromatis K."/>
            <person name="Ivanova N."/>
            <person name="Teshima H."/>
            <person name="Brettin T."/>
            <person name="Detter J.C."/>
            <person name="Han C."/>
            <person name="Tapia R."/>
            <person name="Land M."/>
            <person name="Hauser L."/>
            <person name="Markowitz V."/>
            <person name="Cheng J.-F."/>
            <person name="Hugenholtz P."/>
            <person name="Woyke T."/>
            <person name="Wu D."/>
            <person name="Tindall B."/>
            <person name="Pomrenke H.G."/>
            <person name="Brambilla E."/>
            <person name="Klenk H.-P."/>
            <person name="Eisen J.A."/>
        </authorList>
    </citation>
    <scope>NUCLEOTIDE SEQUENCE [LARGE SCALE GENOMIC DNA]</scope>
    <source>
        <strain>DSM 17132</strain>
    </source>
</reference>
<dbReference type="Gene3D" id="3.40.50.150">
    <property type="entry name" value="Vaccinia Virus protein VP39"/>
    <property type="match status" value="1"/>
</dbReference>
<dbReference type="GO" id="GO:0032259">
    <property type="term" value="P:methylation"/>
    <property type="evidence" value="ECO:0007669"/>
    <property type="project" value="UniProtKB-KW"/>
</dbReference>
<dbReference type="eggNOG" id="COG4976">
    <property type="taxonomic scope" value="Bacteria"/>
</dbReference>
<sequence>MFINYQEYQAMYEVEDSLWWYRILHDRVVEELKALPHFTQLKILDAGCGTGGLMSRLLKEGVQDIQGFDFNEHAVAFSGDRGLNVQQGDITRFSLGQFDVVISNDVLYQMDDEGLEQAFYRLYAALKPGGILITNNQAFPVFRGIHDLAVGSKRRFVLKDFEKLLEKYPDLKLEKATYWSLFLSPFILIARTIQRIQLKLNLVKEVKSDVSLPSPWLNQFFYTLCTWERKILKASPFGSSLFLRIRKA</sequence>
<dbReference type="RefSeq" id="WP_013407306.1">
    <property type="nucleotide sequence ID" value="NC_014655.1"/>
</dbReference>
<dbReference type="SUPFAM" id="SSF53335">
    <property type="entry name" value="S-adenosyl-L-methionine-dependent methyltransferases"/>
    <property type="match status" value="1"/>
</dbReference>
<dbReference type="InterPro" id="IPR029063">
    <property type="entry name" value="SAM-dependent_MTases_sf"/>
</dbReference>
<keyword evidence="1" id="KW-0808">Transferase</keyword>
<dbReference type="EMBL" id="CP002305">
    <property type="protein sequence ID" value="ADQ16252.1"/>
    <property type="molecule type" value="Genomic_DNA"/>
</dbReference>
<name>E4RWT3_LEAB4</name>
<dbReference type="Proteomes" id="UP000007435">
    <property type="component" value="Chromosome"/>
</dbReference>
<dbReference type="InterPro" id="IPR041698">
    <property type="entry name" value="Methyltransf_25"/>
</dbReference>
<protein>
    <submittedName>
        <fullName evidence="3">Methyltransferase type 12</fullName>
    </submittedName>
</protein>
<dbReference type="Pfam" id="PF13649">
    <property type="entry name" value="Methyltransf_25"/>
    <property type="match status" value="1"/>
</dbReference>